<comment type="caution">
    <text evidence="2">The sequence shown here is derived from an EMBL/GenBank/DDBJ whole genome shotgun (WGS) entry which is preliminary data.</text>
</comment>
<protein>
    <recommendedName>
        <fullName evidence="4">Metal-dependent hydrolase</fullName>
    </recommendedName>
</protein>
<proteinExistence type="predicted"/>
<dbReference type="Proteomes" id="UP000176854">
    <property type="component" value="Unassembled WGS sequence"/>
</dbReference>
<evidence type="ECO:0008006" key="4">
    <source>
        <dbReference type="Google" id="ProtNLM"/>
    </source>
</evidence>
<gene>
    <name evidence="2" type="ORF">A2154_00425</name>
</gene>
<name>A0A1F5Z8J2_9BACT</name>
<evidence type="ECO:0000313" key="3">
    <source>
        <dbReference type="Proteomes" id="UP000176854"/>
    </source>
</evidence>
<accession>A0A1F5Z8J2</accession>
<evidence type="ECO:0000256" key="1">
    <source>
        <dbReference type="SAM" id="Phobius"/>
    </source>
</evidence>
<organism evidence="2 3">
    <name type="scientific">Candidatus Gottesmanbacteria bacterium RBG_16_43_7</name>
    <dbReference type="NCBI Taxonomy" id="1798373"/>
    <lineage>
        <taxon>Bacteria</taxon>
        <taxon>Candidatus Gottesmaniibacteriota</taxon>
    </lineage>
</organism>
<dbReference type="PANTHER" id="PTHR35531">
    <property type="entry name" value="INNER MEMBRANE PROTEIN YBCI-RELATED"/>
    <property type="match status" value="1"/>
</dbReference>
<feature type="transmembrane region" description="Helical" evidence="1">
    <location>
        <begin position="78"/>
        <end position="96"/>
    </location>
</feature>
<keyword evidence="1" id="KW-0812">Transmembrane</keyword>
<dbReference type="AlphaFoldDB" id="A0A1F5Z8J2"/>
<keyword evidence="1" id="KW-0472">Membrane</keyword>
<sequence length="191" mass="21090">MTARTHDLAALTGLTFAIAFIQLPQITMATAVTAFAANMIGGLLPDIDDATSDFWDTIRLGNLVSKIINPLIDNHRKITHSLIGMTISGFILHYLLQVVGKVLIVDMDIVWWSMMIGYASHLVMDSFTKEGVPWLLPLPVRIGFPPIRALRITTGKLTEKALVFPGLILVNGYLIYNYYPTFLGLFGGLTK</sequence>
<dbReference type="InterPro" id="IPR007404">
    <property type="entry name" value="YdjM-like"/>
</dbReference>
<feature type="transmembrane region" description="Helical" evidence="1">
    <location>
        <begin position="162"/>
        <end position="179"/>
    </location>
</feature>
<dbReference type="Pfam" id="PF04307">
    <property type="entry name" value="YdjM"/>
    <property type="match status" value="1"/>
</dbReference>
<reference evidence="2 3" key="1">
    <citation type="journal article" date="2016" name="Nat. Commun.">
        <title>Thousands of microbial genomes shed light on interconnected biogeochemical processes in an aquifer system.</title>
        <authorList>
            <person name="Anantharaman K."/>
            <person name="Brown C.T."/>
            <person name="Hug L.A."/>
            <person name="Sharon I."/>
            <person name="Castelle C.J."/>
            <person name="Probst A.J."/>
            <person name="Thomas B.C."/>
            <person name="Singh A."/>
            <person name="Wilkins M.J."/>
            <person name="Karaoz U."/>
            <person name="Brodie E.L."/>
            <person name="Williams K.H."/>
            <person name="Hubbard S.S."/>
            <person name="Banfield J.F."/>
        </authorList>
    </citation>
    <scope>NUCLEOTIDE SEQUENCE [LARGE SCALE GENOMIC DNA]</scope>
</reference>
<keyword evidence="1" id="KW-1133">Transmembrane helix</keyword>
<evidence type="ECO:0000313" key="2">
    <source>
        <dbReference type="EMBL" id="OGG08756.1"/>
    </source>
</evidence>
<dbReference type="PANTHER" id="PTHR35531:SF1">
    <property type="entry name" value="INNER MEMBRANE PROTEIN YBCI-RELATED"/>
    <property type="match status" value="1"/>
</dbReference>
<dbReference type="EMBL" id="MFJC01000048">
    <property type="protein sequence ID" value="OGG08756.1"/>
    <property type="molecule type" value="Genomic_DNA"/>
</dbReference>